<gene>
    <name evidence="10" type="ORF">HQR01_12805</name>
</gene>
<evidence type="ECO:0000256" key="7">
    <source>
        <dbReference type="ARBA" id="ARBA00031484"/>
    </source>
</evidence>
<keyword evidence="5 8" id="KW-0697">Rotamase</keyword>
<protein>
    <recommendedName>
        <fullName evidence="4">Parvulin-like PPIase</fullName>
        <ecNumber evidence="3">5.2.1.8</ecNumber>
    </recommendedName>
    <alternativeName>
        <fullName evidence="6">Peptidyl-prolyl cis-trans isomerase plp</fullName>
    </alternativeName>
    <alternativeName>
        <fullName evidence="7">Rotamase plp</fullName>
    </alternativeName>
</protein>
<dbReference type="PANTHER" id="PTHR47245">
    <property type="entry name" value="PEPTIDYLPROLYL ISOMERASE"/>
    <property type="match status" value="1"/>
</dbReference>
<dbReference type="PROSITE" id="PS50198">
    <property type="entry name" value="PPIC_PPIASE_2"/>
    <property type="match status" value="1"/>
</dbReference>
<name>A0A7D3XII5_9SPHN</name>
<evidence type="ECO:0000256" key="8">
    <source>
        <dbReference type="PROSITE-ProRule" id="PRU00278"/>
    </source>
</evidence>
<dbReference type="GO" id="GO:0003755">
    <property type="term" value="F:peptidyl-prolyl cis-trans isomerase activity"/>
    <property type="evidence" value="ECO:0007669"/>
    <property type="project" value="UniProtKB-KW"/>
</dbReference>
<dbReference type="InterPro" id="IPR027304">
    <property type="entry name" value="Trigger_fact/SurA_dom_sf"/>
</dbReference>
<evidence type="ECO:0000256" key="1">
    <source>
        <dbReference type="ARBA" id="ARBA00000971"/>
    </source>
</evidence>
<dbReference type="AlphaFoldDB" id="A0A7D3XII5"/>
<dbReference type="InterPro" id="IPR000297">
    <property type="entry name" value="PPIase_PpiC"/>
</dbReference>
<accession>A0A7D3XII5</accession>
<dbReference type="InterPro" id="IPR050245">
    <property type="entry name" value="PrsA_foldase"/>
</dbReference>
<dbReference type="RefSeq" id="WP_173215232.1">
    <property type="nucleotide sequence ID" value="NZ_CP053921.1"/>
</dbReference>
<comment type="catalytic activity">
    <reaction evidence="1">
        <text>[protein]-peptidylproline (omega=180) = [protein]-peptidylproline (omega=0)</text>
        <dbReference type="Rhea" id="RHEA:16237"/>
        <dbReference type="Rhea" id="RHEA-COMP:10747"/>
        <dbReference type="Rhea" id="RHEA-COMP:10748"/>
        <dbReference type="ChEBI" id="CHEBI:83833"/>
        <dbReference type="ChEBI" id="CHEBI:83834"/>
        <dbReference type="EC" id="5.2.1.8"/>
    </reaction>
</comment>
<evidence type="ECO:0000256" key="2">
    <source>
        <dbReference type="ARBA" id="ARBA00007656"/>
    </source>
</evidence>
<evidence type="ECO:0000256" key="6">
    <source>
        <dbReference type="ARBA" id="ARBA00030642"/>
    </source>
</evidence>
<feature type="domain" description="PpiC" evidence="9">
    <location>
        <begin position="112"/>
        <end position="214"/>
    </location>
</feature>
<evidence type="ECO:0000256" key="3">
    <source>
        <dbReference type="ARBA" id="ARBA00013194"/>
    </source>
</evidence>
<reference evidence="10 11" key="1">
    <citation type="submission" date="2020-05" db="EMBL/GenBank/DDBJ databases">
        <title>Erythrobacter mangrovi sp. nov., isolated from rhizosphere soil of mangrove plant (Kandelia candel).</title>
        <authorList>
            <person name="Ye Y.H."/>
        </authorList>
    </citation>
    <scope>NUCLEOTIDE SEQUENCE [LARGE SCALE GENOMIC DNA]</scope>
    <source>
        <strain evidence="10 11">EB310</strain>
    </source>
</reference>
<comment type="similarity">
    <text evidence="2">Belongs to the PpiC/parvulin rotamase family.</text>
</comment>
<dbReference type="KEGG" id="emv:HQR01_12805"/>
<sequence>MADVIERAAVMVGGVEISPAVIAAEAQNHPAGDADVAWQSAAEALAIKHMLLAEADRLGIEASEIEDAEGRKLAGEDARIEALLAQEVTVPEANEAEARRFYAQHQDRFASEALVEAEHILLSASPDDTLAYNMALSDARGLIRQLKAEPDSFARLAHEYSACPSKEQGGNLGQIGEGQTVAEFEEALFALGEGELCREPVRSRFGVHVIRAVRRAESQQLPFEAVAASIRTYLEEASYRRAVAQYLSILAGRIEIEGVELPVAQGPLVQ</sequence>
<dbReference type="Proteomes" id="UP000504693">
    <property type="component" value="Chromosome"/>
</dbReference>
<dbReference type="InterPro" id="IPR046357">
    <property type="entry name" value="PPIase_dom_sf"/>
</dbReference>
<evidence type="ECO:0000256" key="5">
    <source>
        <dbReference type="ARBA" id="ARBA00023110"/>
    </source>
</evidence>
<keyword evidence="8 10" id="KW-0413">Isomerase</keyword>
<dbReference type="Gene3D" id="3.10.50.40">
    <property type="match status" value="1"/>
</dbReference>
<dbReference type="Pfam" id="PF00639">
    <property type="entry name" value="Rotamase"/>
    <property type="match status" value="1"/>
</dbReference>
<evidence type="ECO:0000313" key="10">
    <source>
        <dbReference type="EMBL" id="QKG72173.1"/>
    </source>
</evidence>
<evidence type="ECO:0000256" key="4">
    <source>
        <dbReference type="ARBA" id="ARBA00018370"/>
    </source>
</evidence>
<dbReference type="PANTHER" id="PTHR47245:SF2">
    <property type="entry name" value="PEPTIDYL-PROLYL CIS-TRANS ISOMERASE HP_0175-RELATED"/>
    <property type="match status" value="1"/>
</dbReference>
<dbReference type="EMBL" id="CP053921">
    <property type="protein sequence ID" value="QKG72173.1"/>
    <property type="molecule type" value="Genomic_DNA"/>
</dbReference>
<evidence type="ECO:0000259" key="9">
    <source>
        <dbReference type="PROSITE" id="PS50198"/>
    </source>
</evidence>
<dbReference type="SUPFAM" id="SSF109998">
    <property type="entry name" value="Triger factor/SurA peptide-binding domain-like"/>
    <property type="match status" value="1"/>
</dbReference>
<organism evidence="10 11">
    <name type="scientific">Erythrobacter mangrovi</name>
    <dbReference type="NCBI Taxonomy" id="2739433"/>
    <lineage>
        <taxon>Bacteria</taxon>
        <taxon>Pseudomonadati</taxon>
        <taxon>Pseudomonadota</taxon>
        <taxon>Alphaproteobacteria</taxon>
        <taxon>Sphingomonadales</taxon>
        <taxon>Erythrobacteraceae</taxon>
        <taxon>Erythrobacter/Porphyrobacter group</taxon>
        <taxon>Erythrobacter</taxon>
    </lineage>
</organism>
<dbReference type="InterPro" id="IPR023058">
    <property type="entry name" value="PPIase_PpiC_CS"/>
</dbReference>
<dbReference type="PROSITE" id="PS01096">
    <property type="entry name" value="PPIC_PPIASE_1"/>
    <property type="match status" value="1"/>
</dbReference>
<dbReference type="EC" id="5.2.1.8" evidence="3"/>
<dbReference type="SUPFAM" id="SSF54534">
    <property type="entry name" value="FKBP-like"/>
    <property type="match status" value="1"/>
</dbReference>
<keyword evidence="11" id="KW-1185">Reference proteome</keyword>
<proteinExistence type="inferred from homology"/>
<evidence type="ECO:0000313" key="11">
    <source>
        <dbReference type="Proteomes" id="UP000504693"/>
    </source>
</evidence>